<evidence type="ECO:0000313" key="2">
    <source>
        <dbReference type="EMBL" id="PSU35785.1"/>
    </source>
</evidence>
<dbReference type="EMBL" id="PYMH01000001">
    <property type="protein sequence ID" value="PSU35785.1"/>
    <property type="molecule type" value="Genomic_DNA"/>
</dbReference>
<dbReference type="Pfam" id="PF13723">
    <property type="entry name" value="Ketoacyl-synt_2"/>
    <property type="match status" value="1"/>
</dbReference>
<dbReference type="InterPro" id="IPR016039">
    <property type="entry name" value="Thiolase-like"/>
</dbReference>
<keyword evidence="3" id="KW-1185">Reference proteome</keyword>
<proteinExistence type="predicted"/>
<protein>
    <submittedName>
        <fullName evidence="2">3-oxoacyl-ACP synthase</fullName>
    </submittedName>
</protein>
<dbReference type="Proteomes" id="UP000241222">
    <property type="component" value="Unassembled WGS sequence"/>
</dbReference>
<name>A0A2T3J3C8_9GAMM</name>
<dbReference type="InterPro" id="IPR014030">
    <property type="entry name" value="Ketoacyl_synth_N"/>
</dbReference>
<dbReference type="RefSeq" id="WP_107347140.1">
    <property type="nucleotide sequence ID" value="NZ_PYMH01000001.1"/>
</dbReference>
<sequence length="243" mass="27291">MGSIHFNIESWLSISPGLTTKEQWQSWALNNQEWPKISDPVPVYEIPVVFRRRMSLLSKLALQAALSLVKNDDVSFIIFSSRHGELHRTIKLLTDVLQGDDASPMGFSQSVHNTAAGLLTIVMKQQIPVTSIAAGEHSLHSALIEASAYLNEHPSHRVLVVDFDEPLPAPYGEFEETPHRAYALGMVLSGGDQYRVSWQGVKPNIPRQECIGLPQSLDVIAHLVCEDRKWRVSGQRADWFWKC</sequence>
<dbReference type="OrthoDB" id="9798676at2"/>
<evidence type="ECO:0000259" key="1">
    <source>
        <dbReference type="Pfam" id="PF13723"/>
    </source>
</evidence>
<organism evidence="2 3">
    <name type="scientific">Photobacterium lutimaris</name>
    <dbReference type="NCBI Taxonomy" id="388278"/>
    <lineage>
        <taxon>Bacteria</taxon>
        <taxon>Pseudomonadati</taxon>
        <taxon>Pseudomonadota</taxon>
        <taxon>Gammaproteobacteria</taxon>
        <taxon>Vibrionales</taxon>
        <taxon>Vibrionaceae</taxon>
        <taxon>Photobacterium</taxon>
    </lineage>
</organism>
<gene>
    <name evidence="2" type="ORF">C9I99_01845</name>
</gene>
<reference evidence="2 3" key="1">
    <citation type="submission" date="2018-03" db="EMBL/GenBank/DDBJ databases">
        <title>Whole genome sequencing of Histamine producing bacteria.</title>
        <authorList>
            <person name="Butler K."/>
        </authorList>
    </citation>
    <scope>NUCLEOTIDE SEQUENCE [LARGE SCALE GENOMIC DNA]</scope>
    <source>
        <strain evidence="2 3">JCM 13586</strain>
    </source>
</reference>
<dbReference type="SUPFAM" id="SSF53901">
    <property type="entry name" value="Thiolase-like"/>
    <property type="match status" value="1"/>
</dbReference>
<accession>A0A2T3J3C8</accession>
<evidence type="ECO:0000313" key="3">
    <source>
        <dbReference type="Proteomes" id="UP000241222"/>
    </source>
</evidence>
<feature type="domain" description="Beta-ketoacyl synthase-like N-terminal" evidence="1">
    <location>
        <begin position="24"/>
        <end position="242"/>
    </location>
</feature>
<dbReference type="AlphaFoldDB" id="A0A2T3J3C8"/>
<comment type="caution">
    <text evidence="2">The sequence shown here is derived from an EMBL/GenBank/DDBJ whole genome shotgun (WGS) entry which is preliminary data.</text>
</comment>
<dbReference type="GO" id="GO:0016746">
    <property type="term" value="F:acyltransferase activity"/>
    <property type="evidence" value="ECO:0007669"/>
    <property type="project" value="InterPro"/>
</dbReference>